<proteinExistence type="predicted"/>
<accession>A0ABR8K8E6</accession>
<dbReference type="SUPFAM" id="SSF55729">
    <property type="entry name" value="Acyl-CoA N-acyltransferases (Nat)"/>
    <property type="match status" value="1"/>
</dbReference>
<evidence type="ECO:0000259" key="2">
    <source>
        <dbReference type="PROSITE" id="PS51186"/>
    </source>
</evidence>
<dbReference type="RefSeq" id="WP_190955974.1">
    <property type="nucleotide sequence ID" value="NZ_JACJTU010000013.1"/>
</dbReference>
<dbReference type="EMBL" id="JACJTU010000013">
    <property type="protein sequence ID" value="MBD2735310.1"/>
    <property type="molecule type" value="Genomic_DNA"/>
</dbReference>
<dbReference type="PROSITE" id="PS51186">
    <property type="entry name" value="GNAT"/>
    <property type="match status" value="1"/>
</dbReference>
<feature type="transmembrane region" description="Helical" evidence="1">
    <location>
        <begin position="40"/>
        <end position="61"/>
    </location>
</feature>
<comment type="caution">
    <text evidence="3">The sequence shown here is derived from an EMBL/GenBank/DDBJ whole genome shotgun (WGS) entry which is preliminary data.</text>
</comment>
<keyword evidence="1" id="KW-1133">Transmembrane helix</keyword>
<organism evidence="3 4">
    <name type="scientific">Nostoc paludosum FACHB-159</name>
    <dbReference type="NCBI Taxonomy" id="2692908"/>
    <lineage>
        <taxon>Bacteria</taxon>
        <taxon>Bacillati</taxon>
        <taxon>Cyanobacteriota</taxon>
        <taxon>Cyanophyceae</taxon>
        <taxon>Nostocales</taxon>
        <taxon>Nostocaceae</taxon>
        <taxon>Nostoc</taxon>
    </lineage>
</organism>
<keyword evidence="1" id="KW-0812">Transmembrane</keyword>
<evidence type="ECO:0000256" key="1">
    <source>
        <dbReference type="SAM" id="Phobius"/>
    </source>
</evidence>
<dbReference type="CDD" id="cd04301">
    <property type="entry name" value="NAT_SF"/>
    <property type="match status" value="1"/>
</dbReference>
<sequence length="201" mass="22691">MTRASSLPPNYTIRQARNIDIPAIYQIILLDINDLKILKILIIFALFIAIGIFLIFSAMCIAIGNCSLSFQDFWITLVIIPLIVSGSILIASFIQIASIFHRQDGSIVLLIEHHNRLVAYAIQSQKHSYSLLNSLHVKSDYRRLGLGSCLVQNLASVGVRPIYVFPTPDSLRFYIRHGFILVQEQNLSPELRRNSRCLGLI</sequence>
<keyword evidence="4" id="KW-1185">Reference proteome</keyword>
<dbReference type="Proteomes" id="UP000637383">
    <property type="component" value="Unassembled WGS sequence"/>
</dbReference>
<feature type="transmembrane region" description="Helical" evidence="1">
    <location>
        <begin position="73"/>
        <end position="94"/>
    </location>
</feature>
<name>A0ABR8K8E6_9NOSO</name>
<dbReference type="Pfam" id="PF13508">
    <property type="entry name" value="Acetyltransf_7"/>
    <property type="match status" value="1"/>
</dbReference>
<feature type="domain" description="N-acetyltransferase" evidence="2">
    <location>
        <begin position="61"/>
        <end position="201"/>
    </location>
</feature>
<protein>
    <submittedName>
        <fullName evidence="3">GNAT family N-acetyltransferase</fullName>
    </submittedName>
</protein>
<dbReference type="InterPro" id="IPR000182">
    <property type="entry name" value="GNAT_dom"/>
</dbReference>
<keyword evidence="1" id="KW-0472">Membrane</keyword>
<dbReference type="InterPro" id="IPR016181">
    <property type="entry name" value="Acyl_CoA_acyltransferase"/>
</dbReference>
<evidence type="ECO:0000313" key="3">
    <source>
        <dbReference type="EMBL" id="MBD2735310.1"/>
    </source>
</evidence>
<dbReference type="Gene3D" id="3.40.630.30">
    <property type="match status" value="1"/>
</dbReference>
<reference evidence="3 4" key="1">
    <citation type="journal article" date="2020" name="ISME J.">
        <title>Comparative genomics reveals insights into cyanobacterial evolution and habitat adaptation.</title>
        <authorList>
            <person name="Chen M.Y."/>
            <person name="Teng W.K."/>
            <person name="Zhao L."/>
            <person name="Hu C.X."/>
            <person name="Zhou Y.K."/>
            <person name="Han B.P."/>
            <person name="Song L.R."/>
            <person name="Shu W.S."/>
        </authorList>
    </citation>
    <scope>NUCLEOTIDE SEQUENCE [LARGE SCALE GENOMIC DNA]</scope>
    <source>
        <strain evidence="3 4">FACHB-159</strain>
    </source>
</reference>
<gene>
    <name evidence="3" type="ORF">H6H03_15640</name>
</gene>
<evidence type="ECO:0000313" key="4">
    <source>
        <dbReference type="Proteomes" id="UP000637383"/>
    </source>
</evidence>